<organism evidence="1 2">
    <name type="scientific">Nelumbo nucifera</name>
    <name type="common">Sacred lotus</name>
    <dbReference type="NCBI Taxonomy" id="4432"/>
    <lineage>
        <taxon>Eukaryota</taxon>
        <taxon>Viridiplantae</taxon>
        <taxon>Streptophyta</taxon>
        <taxon>Embryophyta</taxon>
        <taxon>Tracheophyta</taxon>
        <taxon>Spermatophyta</taxon>
        <taxon>Magnoliopsida</taxon>
        <taxon>Proteales</taxon>
        <taxon>Nelumbonaceae</taxon>
        <taxon>Nelumbo</taxon>
    </lineage>
</organism>
<evidence type="ECO:0000313" key="2">
    <source>
        <dbReference type="RefSeq" id="XP_010243671.1"/>
    </source>
</evidence>
<dbReference type="AlphaFoldDB" id="A0A1U7YW99"/>
<proteinExistence type="predicted"/>
<dbReference type="Pfam" id="PF04450">
    <property type="entry name" value="BSP"/>
    <property type="match status" value="1"/>
</dbReference>
<gene>
    <name evidence="2" type="primary">LOC104587674</name>
</gene>
<name>A0A1U7YW99_NELNU</name>
<protein>
    <submittedName>
        <fullName evidence="2">Uncharacterized protein LOC104587674</fullName>
    </submittedName>
</protein>
<dbReference type="RefSeq" id="XP_010243671.1">
    <property type="nucleotide sequence ID" value="XM_010245369.2"/>
</dbReference>
<dbReference type="PANTHER" id="PTHR33321">
    <property type="match status" value="1"/>
</dbReference>
<keyword evidence="1" id="KW-1185">Reference proteome</keyword>
<reference evidence="2" key="1">
    <citation type="submission" date="2025-08" db="UniProtKB">
        <authorList>
            <consortium name="RefSeq"/>
        </authorList>
    </citation>
    <scope>IDENTIFICATION</scope>
</reference>
<sequence length="293" mass="32294">MEDPHILEPFIPATTTAAATATPTTAIDTSSSSPIISRLLLLFFIGLLSIWANYEASKGFEVNVINEADDTPAGRRFALFFVSNDKITRIVLNTSQFAEKILYPDDSFPKKPVNRVVIRFSSRKMSHPVVVESKEKDEFVLHISPSVMEDEKVEKAMVSAVQRGMARLWIWGGEKGAPTSLLDGMVEYISISAGFPHLPDSGNGLRLPESNSTCWDDKDSTAVANFLNYCEGIRNGFIGRLNQAMQDPWHNRTMDDALGLPAQTLCSSYYSSSTVKISKTVGPMSLPPLRQVS</sequence>
<dbReference type="GeneID" id="104587674"/>
<dbReference type="KEGG" id="nnu:104587674"/>
<accession>A0A1U7YW99</accession>
<dbReference type="eggNOG" id="ENOG502RY2X">
    <property type="taxonomic scope" value="Eukaryota"/>
</dbReference>
<evidence type="ECO:0000313" key="1">
    <source>
        <dbReference type="Proteomes" id="UP000189703"/>
    </source>
</evidence>
<dbReference type="Proteomes" id="UP000189703">
    <property type="component" value="Unplaced"/>
</dbReference>
<dbReference type="OrthoDB" id="1924946at2759"/>
<dbReference type="InterPro" id="IPR007541">
    <property type="entry name" value="Uncharacterised_BSP"/>
</dbReference>
<dbReference type="OMA" id="RKPVNHV"/>
<dbReference type="FunCoup" id="A0A1U7YW99">
    <property type="interactions" value="270"/>
</dbReference>
<dbReference type="PANTHER" id="PTHR33321:SF3">
    <property type="entry name" value="OS05G0582000 PROTEIN"/>
    <property type="match status" value="1"/>
</dbReference>